<reference evidence="2" key="1">
    <citation type="submission" date="2020-12" db="EMBL/GenBank/DDBJ databases">
        <authorList>
            <person name="Iha C."/>
        </authorList>
    </citation>
    <scope>NUCLEOTIDE SEQUENCE</scope>
</reference>
<evidence type="ECO:0000313" key="3">
    <source>
        <dbReference type="Proteomes" id="UP000708148"/>
    </source>
</evidence>
<evidence type="ECO:0000313" key="2">
    <source>
        <dbReference type="EMBL" id="CAD7703921.1"/>
    </source>
</evidence>
<accession>A0A8S1J881</accession>
<proteinExistence type="predicted"/>
<evidence type="ECO:0000256" key="1">
    <source>
        <dbReference type="SAM" id="MobiDB-lite"/>
    </source>
</evidence>
<gene>
    <name evidence="2" type="ORF">OSTQU699_LOCUS9278</name>
</gene>
<keyword evidence="3" id="KW-1185">Reference proteome</keyword>
<protein>
    <submittedName>
        <fullName evidence="2">Uncharacterized protein</fullName>
    </submittedName>
</protein>
<dbReference type="GO" id="GO:0031213">
    <property type="term" value="C:RSF complex"/>
    <property type="evidence" value="ECO:0007669"/>
    <property type="project" value="InterPro"/>
</dbReference>
<name>A0A8S1J881_9CHLO</name>
<feature type="region of interest" description="Disordered" evidence="1">
    <location>
        <begin position="294"/>
        <end position="319"/>
    </location>
</feature>
<comment type="caution">
    <text evidence="2">The sequence shown here is derived from an EMBL/GenBank/DDBJ whole genome shotgun (WGS) entry which is preliminary data.</text>
</comment>
<dbReference type="GO" id="GO:0006355">
    <property type="term" value="P:regulation of DNA-templated transcription"/>
    <property type="evidence" value="ECO:0007669"/>
    <property type="project" value="InterPro"/>
</dbReference>
<feature type="non-terminal residue" evidence="2">
    <location>
        <position position="478"/>
    </location>
</feature>
<dbReference type="Proteomes" id="UP000708148">
    <property type="component" value="Unassembled WGS sequence"/>
</dbReference>
<dbReference type="OrthoDB" id="303107at2759"/>
<dbReference type="EMBL" id="CAJHUC010002516">
    <property type="protein sequence ID" value="CAD7703921.1"/>
    <property type="molecule type" value="Genomic_DNA"/>
</dbReference>
<dbReference type="PANTHER" id="PTHR14296">
    <property type="entry name" value="REMODELING AND SPACING FACTOR 1"/>
    <property type="match status" value="1"/>
</dbReference>
<feature type="compositionally biased region" description="Low complexity" evidence="1">
    <location>
        <begin position="1"/>
        <end position="11"/>
    </location>
</feature>
<feature type="region of interest" description="Disordered" evidence="1">
    <location>
        <begin position="1"/>
        <end position="20"/>
    </location>
</feature>
<dbReference type="PANTHER" id="PTHR14296:SF3">
    <property type="entry name" value="DIKAR, ISOFORM F"/>
    <property type="match status" value="1"/>
</dbReference>
<organism evidence="2 3">
    <name type="scientific">Ostreobium quekettii</name>
    <dbReference type="NCBI Taxonomy" id="121088"/>
    <lineage>
        <taxon>Eukaryota</taxon>
        <taxon>Viridiplantae</taxon>
        <taxon>Chlorophyta</taxon>
        <taxon>core chlorophytes</taxon>
        <taxon>Ulvophyceae</taxon>
        <taxon>TCBD clade</taxon>
        <taxon>Bryopsidales</taxon>
        <taxon>Ostreobineae</taxon>
        <taxon>Ostreobiaceae</taxon>
        <taxon>Ostreobium</taxon>
    </lineage>
</organism>
<sequence length="478" mass="54569">MAPDSPASGAGPRSGGATGEEAVQRELQALRGSWRFAAFVQFCRLFEEPLRLRSYSSDTLEGALLFPEEHQVFLSEMMFKLLMPDRKKEYRPEDADRWEGLLQDRMAKRWHEWFESNPLEAAGYYEIAPMQRLEILYVLADRASQESVKLRESVKSMVEDPAQTADVLRASPIGCDARGNRYYLFATRYEDCRVYKEEILRKSKARKKGGPVEAPDPQWRTVCSTIDQLEAFVDKFHTSRNANERALYAVLNDEVLPEMLRSEKARRRAEERAAQLEAAPLKRSTRIKEILTRKEEEDRRRAQEEGLAAEDERAREAERQRREREMRLLGRHEAEELLYGGSMGRRAPSGPSREERMRLREQRRELAELEQGPGGKRKGNWCPVGPGVRCPKRSRVHRTRPAGDVSRLVAVVREQFCSPAHGGLGWKHHQPAGSAHLPHAPTWNACFPQHGAVRQAPQVLPQYSRGQGAQAGLGNPNR</sequence>
<dbReference type="AlphaFoldDB" id="A0A8S1J881"/>
<dbReference type="InterPro" id="IPR028938">
    <property type="entry name" value="Rsf1-like"/>
</dbReference>